<dbReference type="InterPro" id="IPR032675">
    <property type="entry name" value="LRR_dom_sf"/>
</dbReference>
<dbReference type="PROSITE" id="PS51450">
    <property type="entry name" value="LRR"/>
    <property type="match status" value="2"/>
</dbReference>
<proteinExistence type="predicted"/>
<gene>
    <name evidence="1" type="ORF">FPE_LOCUS28683</name>
</gene>
<dbReference type="EMBL" id="OU503053">
    <property type="protein sequence ID" value="CAI9781253.1"/>
    <property type="molecule type" value="Genomic_DNA"/>
</dbReference>
<dbReference type="SUPFAM" id="SSF52058">
    <property type="entry name" value="L domain-like"/>
    <property type="match status" value="1"/>
</dbReference>
<organism evidence="1 2">
    <name type="scientific">Fraxinus pennsylvanica</name>
    <dbReference type="NCBI Taxonomy" id="56036"/>
    <lineage>
        <taxon>Eukaryota</taxon>
        <taxon>Viridiplantae</taxon>
        <taxon>Streptophyta</taxon>
        <taxon>Embryophyta</taxon>
        <taxon>Tracheophyta</taxon>
        <taxon>Spermatophyta</taxon>
        <taxon>Magnoliopsida</taxon>
        <taxon>eudicotyledons</taxon>
        <taxon>Gunneridae</taxon>
        <taxon>Pentapetalae</taxon>
        <taxon>asterids</taxon>
        <taxon>lamiids</taxon>
        <taxon>Lamiales</taxon>
        <taxon>Oleaceae</taxon>
        <taxon>Oleeae</taxon>
        <taxon>Fraxinus</taxon>
    </lineage>
</organism>
<evidence type="ECO:0000313" key="1">
    <source>
        <dbReference type="EMBL" id="CAI9781253.1"/>
    </source>
</evidence>
<sequence length="268" mass="30448">MLYLQTRMIKVVGFIIFGFWIKRLNWNPSYFLRGLLMALVYILHSLKDCPVKVFEAQFPGIVLSSGFSCSQSSHIEFSLCVPSHDQEHAEGQTIPRFSWKDKKIYSGAIQSQDASLLHSLHQLKITEEGKSKAASDWSMKTIANEIIHSRELLSSTNCKIGKLTLARLLMAQNKLISYGIPNDGIELSPIKTGDFEYGIYSEILQLHQVYLSHNKIRSIEGLKVLQLLSCLNLSNNKICSFVALDPLRMLKSLKVEFWFIWGSFSSIL</sequence>
<accession>A0AAD2A4D7</accession>
<reference evidence="1" key="1">
    <citation type="submission" date="2023-05" db="EMBL/GenBank/DDBJ databases">
        <authorList>
            <person name="Huff M."/>
        </authorList>
    </citation>
    <scope>NUCLEOTIDE SEQUENCE</scope>
</reference>
<dbReference type="AlphaFoldDB" id="A0AAD2A4D7"/>
<evidence type="ECO:0000313" key="2">
    <source>
        <dbReference type="Proteomes" id="UP000834106"/>
    </source>
</evidence>
<keyword evidence="2" id="KW-1185">Reference proteome</keyword>
<dbReference type="Gene3D" id="3.80.10.10">
    <property type="entry name" value="Ribonuclease Inhibitor"/>
    <property type="match status" value="1"/>
</dbReference>
<dbReference type="Proteomes" id="UP000834106">
    <property type="component" value="Chromosome 18"/>
</dbReference>
<dbReference type="InterPro" id="IPR001611">
    <property type="entry name" value="Leu-rich_rpt"/>
</dbReference>
<name>A0AAD2A4D7_9LAMI</name>
<protein>
    <submittedName>
        <fullName evidence="1">Uncharacterized protein</fullName>
    </submittedName>
</protein>